<accession>A0A8S9PJM4</accession>
<evidence type="ECO:0000313" key="2">
    <source>
        <dbReference type="Proteomes" id="UP000712600"/>
    </source>
</evidence>
<proteinExistence type="predicted"/>
<name>A0A8S9PJM4_BRACR</name>
<sequence length="176" mass="20132">MRLRRDSKLEPRTCRDPVLVLASNYATTVSMVLYSLRGVFWDPSCESFRSDGTKSFLAPRFQLPGSGSQLLDTTTWKAGAYELSVNPRGYTHQQLPSARPWQRLPFRQDSAPSVSLSWVSLKPELILNPGKDWFLLIWPEPNSGVLNFLEMTRLERVLVRENRSLRYALESLGSEK</sequence>
<dbReference type="Proteomes" id="UP000712600">
    <property type="component" value="Unassembled WGS sequence"/>
</dbReference>
<dbReference type="AlphaFoldDB" id="A0A8S9PJM4"/>
<comment type="caution">
    <text evidence="1">The sequence shown here is derived from an EMBL/GenBank/DDBJ whole genome shotgun (WGS) entry which is preliminary data.</text>
</comment>
<organism evidence="1 2">
    <name type="scientific">Brassica cretica</name>
    <name type="common">Mustard</name>
    <dbReference type="NCBI Taxonomy" id="69181"/>
    <lineage>
        <taxon>Eukaryota</taxon>
        <taxon>Viridiplantae</taxon>
        <taxon>Streptophyta</taxon>
        <taxon>Embryophyta</taxon>
        <taxon>Tracheophyta</taxon>
        <taxon>Spermatophyta</taxon>
        <taxon>Magnoliopsida</taxon>
        <taxon>eudicotyledons</taxon>
        <taxon>Gunneridae</taxon>
        <taxon>Pentapetalae</taxon>
        <taxon>rosids</taxon>
        <taxon>malvids</taxon>
        <taxon>Brassicales</taxon>
        <taxon>Brassicaceae</taxon>
        <taxon>Brassiceae</taxon>
        <taxon>Brassica</taxon>
    </lineage>
</organism>
<reference evidence="1" key="1">
    <citation type="submission" date="2019-12" db="EMBL/GenBank/DDBJ databases">
        <title>Genome sequencing and annotation of Brassica cretica.</title>
        <authorList>
            <person name="Studholme D.J."/>
            <person name="Sarris P."/>
        </authorList>
    </citation>
    <scope>NUCLEOTIDE SEQUENCE</scope>
    <source>
        <strain evidence="1">PFS-109/04</strain>
        <tissue evidence="1">Leaf</tissue>
    </source>
</reference>
<protein>
    <submittedName>
        <fullName evidence="1">Uncharacterized protein</fullName>
    </submittedName>
</protein>
<evidence type="ECO:0000313" key="1">
    <source>
        <dbReference type="EMBL" id="KAF3513003.1"/>
    </source>
</evidence>
<dbReference type="EMBL" id="QGKX02001521">
    <property type="protein sequence ID" value="KAF3513003.1"/>
    <property type="molecule type" value="Genomic_DNA"/>
</dbReference>
<gene>
    <name evidence="1" type="ORF">F2Q69_00006087</name>
</gene>